<protein>
    <submittedName>
        <fullName evidence="1">Uncharacterized protein</fullName>
    </submittedName>
</protein>
<evidence type="ECO:0000313" key="2">
    <source>
        <dbReference type="Proteomes" id="UP000792575"/>
    </source>
</evidence>
<gene>
    <name evidence="1" type="ORF">AHEV_186</name>
</gene>
<accession>A0A916KPB1</accession>
<proteinExistence type="predicted"/>
<dbReference type="Proteomes" id="UP000792575">
    <property type="component" value="Genome"/>
</dbReference>
<dbReference type="OrthoDB" id="22309at10239"/>
<keyword evidence="2" id="KW-1185">Reference proteome</keyword>
<reference evidence="1" key="1">
    <citation type="journal article" date="2013" name="J. Virol.">
        <title>New Insights into the Evolution of Entomopoxvirinae from the Complete Genome Sequences of Four Entomopoxviruses Infecting Adoxophyes honmai, Choristoneura biennis, Choristoneura rosaceana, and Mythimna separata.</title>
        <authorList>
            <person name="Theze J."/>
            <person name="Takatsuka J."/>
            <person name="Li Z."/>
            <person name="Gallais J."/>
            <person name="Doucet D."/>
            <person name="Arif B."/>
            <person name="Nakai M."/>
            <person name="Herniou E.A."/>
        </authorList>
    </citation>
    <scope>NUCLEOTIDE SEQUENCE</scope>
    <source>
        <strain evidence="1">Tokyo</strain>
    </source>
</reference>
<dbReference type="GeneID" id="15614115"/>
<dbReference type="RefSeq" id="YP_008004009.1">
    <property type="nucleotide sequence ID" value="NC_021247.1"/>
</dbReference>
<dbReference type="KEGG" id="vg:15614115"/>
<organism evidence="1 2">
    <name type="scientific">Adoxophyes honmai entomopoxvirus 'L'</name>
    <dbReference type="NCBI Taxonomy" id="1293540"/>
    <lineage>
        <taxon>Viruses</taxon>
        <taxon>Varidnaviria</taxon>
        <taxon>Bamfordvirae</taxon>
        <taxon>Nucleocytoviricota</taxon>
        <taxon>Pokkesviricetes</taxon>
        <taxon>Chitovirales</taxon>
        <taxon>Poxviridae</taxon>
        <taxon>Entomopoxvirinae</taxon>
        <taxon>Betaentomopoxvirus</taxon>
        <taxon>Betaentomopoxvirus ahonmai</taxon>
    </lineage>
</organism>
<evidence type="ECO:0000313" key="1">
    <source>
        <dbReference type="EMBL" id="CCU55507.1"/>
    </source>
</evidence>
<sequence length="292" mass="34137">MSEDKNIIETSVKDNHIPVFKKVIDAFQNVIKISCKRCDEKDCSHCIVCTDDRCDHTFEILKIKTGNYKSDYHIILVTSYSQITTLPVKINGHIIIKTLKEKTYGQENTIQLVIEEQINIPEVIKYIESKLNISTYSTDNKKTFIKLENIYDGAKNFDDSSVYYDNVNKDLKIYLSKLETSTINFIYENIRYVIKLTTLSEIFNKLDENDKLFFKMFKVTGLLVPEKITIKSIDNNKTIKTKITWRVNLIAEFKARDKNIDEEQAIYEESVMDPYEKISKLKELAIKYETNK</sequence>
<name>A0A916KPB1_9POXV</name>
<dbReference type="EMBL" id="HF679131">
    <property type="protein sequence ID" value="CCU55507.1"/>
    <property type="molecule type" value="Genomic_DNA"/>
</dbReference>